<gene>
    <name evidence="4" type="ORF">B0H15DRAFT_848562</name>
</gene>
<name>A0AAD6U200_9AGAR</name>
<keyword evidence="2" id="KW-0472">Membrane</keyword>
<accession>A0AAD6U200</accession>
<protein>
    <submittedName>
        <fullName evidence="4">Uncharacterized protein</fullName>
    </submittedName>
</protein>
<comment type="caution">
    <text evidence="4">The sequence shown here is derived from an EMBL/GenBank/DDBJ whole genome shotgun (WGS) entry which is preliminary data.</text>
</comment>
<feature type="compositionally biased region" description="Polar residues" evidence="1">
    <location>
        <begin position="289"/>
        <end position="300"/>
    </location>
</feature>
<feature type="signal peptide" evidence="3">
    <location>
        <begin position="1"/>
        <end position="17"/>
    </location>
</feature>
<dbReference type="EMBL" id="JARJCN010000038">
    <property type="protein sequence ID" value="KAJ7084299.1"/>
    <property type="molecule type" value="Genomic_DNA"/>
</dbReference>
<keyword evidence="2" id="KW-0812">Transmembrane</keyword>
<organism evidence="4 5">
    <name type="scientific">Mycena belliarum</name>
    <dbReference type="NCBI Taxonomy" id="1033014"/>
    <lineage>
        <taxon>Eukaryota</taxon>
        <taxon>Fungi</taxon>
        <taxon>Dikarya</taxon>
        <taxon>Basidiomycota</taxon>
        <taxon>Agaricomycotina</taxon>
        <taxon>Agaricomycetes</taxon>
        <taxon>Agaricomycetidae</taxon>
        <taxon>Agaricales</taxon>
        <taxon>Marasmiineae</taxon>
        <taxon>Mycenaceae</taxon>
        <taxon>Mycena</taxon>
    </lineage>
</organism>
<evidence type="ECO:0000256" key="2">
    <source>
        <dbReference type="SAM" id="Phobius"/>
    </source>
</evidence>
<reference evidence="4" key="1">
    <citation type="submission" date="2023-03" db="EMBL/GenBank/DDBJ databases">
        <title>Massive genome expansion in bonnet fungi (Mycena s.s.) driven by repeated elements and novel gene families across ecological guilds.</title>
        <authorList>
            <consortium name="Lawrence Berkeley National Laboratory"/>
            <person name="Harder C.B."/>
            <person name="Miyauchi S."/>
            <person name="Viragh M."/>
            <person name="Kuo A."/>
            <person name="Thoen E."/>
            <person name="Andreopoulos B."/>
            <person name="Lu D."/>
            <person name="Skrede I."/>
            <person name="Drula E."/>
            <person name="Henrissat B."/>
            <person name="Morin E."/>
            <person name="Kohler A."/>
            <person name="Barry K."/>
            <person name="LaButti K."/>
            <person name="Morin E."/>
            <person name="Salamov A."/>
            <person name="Lipzen A."/>
            <person name="Mereny Z."/>
            <person name="Hegedus B."/>
            <person name="Baldrian P."/>
            <person name="Stursova M."/>
            <person name="Weitz H."/>
            <person name="Taylor A."/>
            <person name="Grigoriev I.V."/>
            <person name="Nagy L.G."/>
            <person name="Martin F."/>
            <person name="Kauserud H."/>
        </authorList>
    </citation>
    <scope>NUCLEOTIDE SEQUENCE</scope>
    <source>
        <strain evidence="4">CBHHK173m</strain>
    </source>
</reference>
<evidence type="ECO:0000256" key="3">
    <source>
        <dbReference type="SAM" id="SignalP"/>
    </source>
</evidence>
<evidence type="ECO:0000313" key="5">
    <source>
        <dbReference type="Proteomes" id="UP001222325"/>
    </source>
</evidence>
<keyword evidence="2" id="KW-1133">Transmembrane helix</keyword>
<sequence length="354" mass="38738">MLPLSLIFLSCFALVNAGSANRGENCTQSNSRLQTGTFQFFSDCNSVTYCAANGTCALKGCRKDDFPFGYTGNTRVPDKCGRGEFCPDEADACLPLLAVGSACQLNRDDQCEGPPNFVELRDTTNRGLNFNGSVCLNNKCMWANKTAGNTCTVENTAYIAYGPSGEFIDIVSRGDCVVGLYCDSASKQCMKEKALGAACTADKECSSWNCLSTGTCGTDTSVPRHVGTWVYVIVAIGIFGGIFGTLTGLFLLHRRQRDQEREKRMQYWREQNAFHQNLLQMRQTARASILSPGNGNSPRSTMYGRDGMHSDEAPILQHAAPKGSGLRHYMGDDSSEYDEGMMMQPSKRGDDNRF</sequence>
<feature type="chain" id="PRO_5042072926" evidence="3">
    <location>
        <begin position="18"/>
        <end position="354"/>
    </location>
</feature>
<evidence type="ECO:0000256" key="1">
    <source>
        <dbReference type="SAM" id="MobiDB-lite"/>
    </source>
</evidence>
<keyword evidence="5" id="KW-1185">Reference proteome</keyword>
<feature type="transmembrane region" description="Helical" evidence="2">
    <location>
        <begin position="229"/>
        <end position="252"/>
    </location>
</feature>
<evidence type="ECO:0000313" key="4">
    <source>
        <dbReference type="EMBL" id="KAJ7084299.1"/>
    </source>
</evidence>
<keyword evidence="3" id="KW-0732">Signal</keyword>
<feature type="region of interest" description="Disordered" evidence="1">
    <location>
        <begin position="289"/>
        <end position="354"/>
    </location>
</feature>
<proteinExistence type="predicted"/>
<dbReference type="AlphaFoldDB" id="A0AAD6U200"/>
<dbReference type="Proteomes" id="UP001222325">
    <property type="component" value="Unassembled WGS sequence"/>
</dbReference>